<feature type="domain" description="DUF7623" evidence="2">
    <location>
        <begin position="271"/>
        <end position="327"/>
    </location>
</feature>
<feature type="compositionally biased region" description="Polar residues" evidence="1">
    <location>
        <begin position="1327"/>
        <end position="1343"/>
    </location>
</feature>
<evidence type="ECO:0000313" key="3">
    <source>
        <dbReference type="EMBL" id="CAD2221916.1"/>
    </source>
</evidence>
<feature type="compositionally biased region" description="Basic residues" evidence="1">
    <location>
        <begin position="693"/>
        <end position="703"/>
    </location>
</feature>
<feature type="region of interest" description="Disordered" evidence="1">
    <location>
        <begin position="814"/>
        <end position="875"/>
    </location>
</feature>
<gene>
    <name evidence="3" type="ORF">ADEAN_000945500</name>
</gene>
<dbReference type="InterPro" id="IPR056040">
    <property type="entry name" value="DUF7623"/>
</dbReference>
<dbReference type="Pfam" id="PF24610">
    <property type="entry name" value="DUF7623"/>
    <property type="match status" value="2"/>
</dbReference>
<feature type="region of interest" description="Disordered" evidence="1">
    <location>
        <begin position="601"/>
        <end position="650"/>
    </location>
</feature>
<evidence type="ECO:0000313" key="4">
    <source>
        <dbReference type="Proteomes" id="UP000515908"/>
    </source>
</evidence>
<feature type="region of interest" description="Disordered" evidence="1">
    <location>
        <begin position="544"/>
        <end position="582"/>
    </location>
</feature>
<sequence>MRLAAQREDVVGPLRRKLESVKKKEEEIKNKCAGQMAEYVGRENALRTKLRFVDVRALPVPLQSIKFETNPSYNKLMESYERLLSDPERTNSSKKKRLEKQISDIVQSLAEGEATWQQSQFLEAESLNDRYTFLPLEPVMGIRLSELGATNDPEFRTLAHTLDEARKDPPNFEAIEEAEKKLKEYVMKKAEGKNEEIKKRRKRCPRLPRRVHGILVSDVPLPEGSDIVESEENMLKYYDAKGRQIKDVLVWRADDNEAVRARNPFLEYNDVRNVPLRELNLQDDSTYRSYLKKWLQSLAKDSVDRDTVRIYEDLLRECAEELASDSVVKEEQFLGDVKSVAGEVPRTVVTRDVRDLLGREVQPTDADVLKRMCGTYEDAECDVAKEFADLHDAFPVCIRDINPAAKDDEHLKNLEAERLQQLKKVPQKEVMESIEREEMKRSVELLNDSKYVEDAAKACADSDGIHPEDMTIDQLNARWKHRLKERHHRNRMVSFADIPEIKGERKRSATAAKRTRDRKKRNTSWSNLEIAAVPDNVFTEIREDERRTSLPGSEAMSDSQVVSDGGKRRQRSNKKRSQGVVSSVPDNIAYQVNEDGSMMLLGSSVNSSVPLSDAKREETGADPTTDEEPKKKKKRVLKKRVKVKRTSITSHLSISAIPDMEVGELYEKNLDNLEGEENKQRVPTKPAGQPNRAPRKPATRRQKSNSNVQAVDEPDVTKKTRKRGMSKHNSMTLTATGEAPEVSVGPLQPSKGDDPALPLGSDQAVSEPASRATSRGTSRKKRGQSARRKNNISISNIEMDEHGELKEDNVLLDDAAARTTRRPVKPAQPPKKRRTMNASATSIQMDDGNARIKDDIGGSLEPARKKRDVEESPDHLTRRYVTARIEATKHTNKRVVKPEEVEADETAMDLINERFDLLKHASASRTPEGTPLLKARVADIDTAVEEIVQKLSQKPAEGDLEAKVAENRKRREQAAAQASTATLHNPRCTPMRWSYLNDEEISQDDTAQELLQSGTIKDDKVLSYMTNWSLRKEAANEALFARYPFLPALPSGLSLIEVGFTDDKEFQKLARDNYKSSPNLQLQMRTIVENIAKTKVAAEEGRKPNRYVDRVRATVGETRPEADAKSEDPNQALFEAIRAARANKGSKFLDERQRLAFVNQSKQESEKLIKRMIVRMKRDKTSDIPLSVEDVDKLRFFFDGVDVDHFGVLDRMDYTDYVMLTVAEGRQMRRTDVEKLTFPDATGALPKLVDFSDFSKFYQAVALRELAKQDPSFDTKRVDQTGLQRTASVPRSNPTPRGTSGSSPAPTERRPSSFNVRPTPPPRPTRGSANTKGSNPTTNNYVK</sequence>
<feature type="compositionally biased region" description="Basic and acidic residues" evidence="1">
    <location>
        <begin position="668"/>
        <end position="680"/>
    </location>
</feature>
<feature type="compositionally biased region" description="Basic residues" evidence="1">
    <location>
        <begin position="568"/>
        <end position="577"/>
    </location>
</feature>
<dbReference type="Proteomes" id="UP000515908">
    <property type="component" value="Chromosome 23"/>
</dbReference>
<feature type="region of interest" description="Disordered" evidence="1">
    <location>
        <begin position="668"/>
        <end position="800"/>
    </location>
</feature>
<dbReference type="VEuPathDB" id="TriTrypDB:ADEAN_000945500"/>
<feature type="compositionally biased region" description="Basic residues" evidence="1">
    <location>
        <begin position="777"/>
        <end position="790"/>
    </location>
</feature>
<dbReference type="OrthoDB" id="250115at2759"/>
<accession>A0A7G2CPY5</accession>
<evidence type="ECO:0000256" key="1">
    <source>
        <dbReference type="SAM" id="MobiDB-lite"/>
    </source>
</evidence>
<organism evidence="3 4">
    <name type="scientific">Angomonas deanei</name>
    <dbReference type="NCBI Taxonomy" id="59799"/>
    <lineage>
        <taxon>Eukaryota</taxon>
        <taxon>Discoba</taxon>
        <taxon>Euglenozoa</taxon>
        <taxon>Kinetoplastea</taxon>
        <taxon>Metakinetoplastina</taxon>
        <taxon>Trypanosomatida</taxon>
        <taxon>Trypanosomatidae</taxon>
        <taxon>Strigomonadinae</taxon>
        <taxon>Angomonas</taxon>
    </lineage>
</organism>
<feature type="compositionally biased region" description="Polar residues" evidence="1">
    <location>
        <begin position="1281"/>
        <end position="1305"/>
    </location>
</feature>
<feature type="compositionally biased region" description="Basic residues" evidence="1">
    <location>
        <begin position="631"/>
        <end position="645"/>
    </location>
</feature>
<name>A0A7G2CPY5_9TRYP</name>
<feature type="region of interest" description="Disordered" evidence="1">
    <location>
        <begin position="967"/>
        <end position="989"/>
    </location>
</feature>
<proteinExistence type="predicted"/>
<feature type="domain" description="DUF7623" evidence="2">
    <location>
        <begin position="140"/>
        <end position="195"/>
    </location>
</feature>
<reference evidence="3 4" key="1">
    <citation type="submission" date="2020-08" db="EMBL/GenBank/DDBJ databases">
        <authorList>
            <person name="Newling K."/>
            <person name="Davey J."/>
            <person name="Forrester S."/>
        </authorList>
    </citation>
    <scope>NUCLEOTIDE SEQUENCE [LARGE SCALE GENOMIC DNA]</scope>
    <source>
        <strain evidence="4">Crithidia deanei Carvalho (ATCC PRA-265)</strain>
    </source>
</reference>
<evidence type="ECO:0000259" key="2">
    <source>
        <dbReference type="Pfam" id="PF24610"/>
    </source>
</evidence>
<feature type="region of interest" description="Disordered" evidence="1">
    <location>
        <begin position="1271"/>
        <end position="1343"/>
    </location>
</feature>
<feature type="compositionally biased region" description="Basic residues" evidence="1">
    <location>
        <begin position="819"/>
        <end position="835"/>
    </location>
</feature>
<keyword evidence="4" id="KW-1185">Reference proteome</keyword>
<dbReference type="EMBL" id="LR877167">
    <property type="protein sequence ID" value="CAD2221916.1"/>
    <property type="molecule type" value="Genomic_DNA"/>
</dbReference>
<protein>
    <recommendedName>
        <fullName evidence="2">DUF7623 domain-containing protein</fullName>
    </recommendedName>
</protein>